<reference evidence="1" key="1">
    <citation type="submission" date="2014-09" db="EMBL/GenBank/DDBJ databases">
        <title>Genome sequence of the luminous mushroom Mycena chlorophos for searching fungal bioluminescence genes.</title>
        <authorList>
            <person name="Tanaka Y."/>
            <person name="Kasuga D."/>
            <person name="Oba Y."/>
            <person name="Hase S."/>
            <person name="Sato K."/>
            <person name="Oba Y."/>
            <person name="Sakakibara Y."/>
        </authorList>
    </citation>
    <scope>NUCLEOTIDE SEQUENCE</scope>
</reference>
<sequence length="221" mass="24148">MDPRFNTMFHSGACDDGFFAEFDVPVDVSALFAFSPESSPAGGYYSWQPAPWEADHSDSARLPPLSGLEDLRVLGYPETFSRQGMELSVDLDLELELELQRSRFGSYTPSTPGFPLLTPEEQEVKPDITTPLASPSTSSPLRLFRPPHFTHCPSCGRHVSECGQARNGCVSRKMVCSRCGQYEKRTGRVRPVAGRVRVVRATATARAGSAGSRMKAMTLGG</sequence>
<gene>
    <name evidence="1" type="ORF">MCHLO_09150</name>
</gene>
<keyword evidence="2" id="KW-1185">Reference proteome</keyword>
<protein>
    <recommendedName>
        <fullName evidence="3">GATA-type domain-containing protein</fullName>
    </recommendedName>
</protein>
<evidence type="ECO:0000313" key="1">
    <source>
        <dbReference type="EMBL" id="GAT52062.1"/>
    </source>
</evidence>
<dbReference type="Proteomes" id="UP000815677">
    <property type="component" value="Unassembled WGS sequence"/>
</dbReference>
<name>A0ABQ0LLZ0_MYCCL</name>
<accession>A0ABQ0LLZ0</accession>
<organism evidence="1 2">
    <name type="scientific">Mycena chlorophos</name>
    <name type="common">Agaric fungus</name>
    <name type="synonym">Agaricus chlorophos</name>
    <dbReference type="NCBI Taxonomy" id="658473"/>
    <lineage>
        <taxon>Eukaryota</taxon>
        <taxon>Fungi</taxon>
        <taxon>Dikarya</taxon>
        <taxon>Basidiomycota</taxon>
        <taxon>Agaricomycotina</taxon>
        <taxon>Agaricomycetes</taxon>
        <taxon>Agaricomycetidae</taxon>
        <taxon>Agaricales</taxon>
        <taxon>Marasmiineae</taxon>
        <taxon>Mycenaceae</taxon>
        <taxon>Mycena</taxon>
    </lineage>
</organism>
<evidence type="ECO:0000313" key="2">
    <source>
        <dbReference type="Proteomes" id="UP000815677"/>
    </source>
</evidence>
<dbReference type="EMBL" id="DF847554">
    <property type="protein sequence ID" value="GAT52062.1"/>
    <property type="molecule type" value="Genomic_DNA"/>
</dbReference>
<evidence type="ECO:0008006" key="3">
    <source>
        <dbReference type="Google" id="ProtNLM"/>
    </source>
</evidence>
<proteinExistence type="predicted"/>